<protein>
    <recommendedName>
        <fullName evidence="2 9">DNA polymerase III subunit delta</fullName>
        <ecNumber evidence="1 9">2.7.7.7</ecNumber>
    </recommendedName>
</protein>
<sequence>MELKPEQLVAQLGLDQSSPPPLRPAYLIAGPEPLRVLEAADAVRAAARRQGISEREVFEAEGNQREPDWNALEASFRAPSLFASRRLVELRLPSGKPGKEGAEVISGFCADPPPDVVLLVSAGEWSKQHGGKWSEAIGRIGQVAIAWAVKPHELSDWIERRLRTRGLKADHAAVQSLADRVEGNLLAAAQEIDKLALLSDGQVLDVERMQALVADAARFDVFRVVDAAMNGQGAQVSRMLAGLRAEGEAVPALLGMVVLELQRTATLARVQARGGNLAAEFKAQRIWDSKQPMYRRALQRHVAPRWDAFVAQAGRVDRIAKGRMRVGEEPGDAWLALERLLLAVAEPRAARLLSAARSG</sequence>
<dbReference type="Pfam" id="PF06144">
    <property type="entry name" value="DNA_pol3_delta"/>
    <property type="match status" value="1"/>
</dbReference>
<dbReference type="RefSeq" id="WP_386757373.1">
    <property type="nucleotide sequence ID" value="NZ_JBHRXK010000001.1"/>
</dbReference>
<evidence type="ECO:0000256" key="6">
    <source>
        <dbReference type="ARBA" id="ARBA00022932"/>
    </source>
</evidence>
<dbReference type="InterPro" id="IPR027417">
    <property type="entry name" value="P-loop_NTPase"/>
</dbReference>
<dbReference type="Gene3D" id="3.40.50.300">
    <property type="entry name" value="P-loop containing nucleotide triphosphate hydrolases"/>
    <property type="match status" value="1"/>
</dbReference>
<dbReference type="Gene3D" id="1.10.8.60">
    <property type="match status" value="1"/>
</dbReference>
<keyword evidence="5" id="KW-0235">DNA replication</keyword>
<organism evidence="11 12">
    <name type="scientific">Lysobacter cavernae</name>
    <dbReference type="NCBI Taxonomy" id="1685901"/>
    <lineage>
        <taxon>Bacteria</taxon>
        <taxon>Pseudomonadati</taxon>
        <taxon>Pseudomonadota</taxon>
        <taxon>Gammaproteobacteria</taxon>
        <taxon>Lysobacterales</taxon>
        <taxon>Lysobacteraceae</taxon>
        <taxon>Lysobacter</taxon>
    </lineage>
</organism>
<evidence type="ECO:0000256" key="8">
    <source>
        <dbReference type="ARBA" id="ARBA00049244"/>
    </source>
</evidence>
<proteinExistence type="inferred from homology"/>
<evidence type="ECO:0000256" key="3">
    <source>
        <dbReference type="ARBA" id="ARBA00022679"/>
    </source>
</evidence>
<comment type="similarity">
    <text evidence="7">Belongs to the DNA polymerase HolA subunit family.</text>
</comment>
<dbReference type="PANTHER" id="PTHR34388">
    <property type="entry name" value="DNA POLYMERASE III SUBUNIT DELTA"/>
    <property type="match status" value="1"/>
</dbReference>
<comment type="caution">
    <text evidence="11">The sequence shown here is derived from an EMBL/GenBank/DDBJ whole genome shotgun (WGS) entry which is preliminary data.</text>
</comment>
<accession>A0ABV7RMY9</accession>
<dbReference type="EC" id="2.7.7.7" evidence="1 9"/>
<evidence type="ECO:0000256" key="1">
    <source>
        <dbReference type="ARBA" id="ARBA00012417"/>
    </source>
</evidence>
<dbReference type="EMBL" id="JBHRXK010000001">
    <property type="protein sequence ID" value="MFC3549976.1"/>
    <property type="molecule type" value="Genomic_DNA"/>
</dbReference>
<dbReference type="SUPFAM" id="SSF48019">
    <property type="entry name" value="post-AAA+ oligomerization domain-like"/>
    <property type="match status" value="1"/>
</dbReference>
<comment type="catalytic activity">
    <reaction evidence="8">
        <text>DNA(n) + a 2'-deoxyribonucleoside 5'-triphosphate = DNA(n+1) + diphosphate</text>
        <dbReference type="Rhea" id="RHEA:22508"/>
        <dbReference type="Rhea" id="RHEA-COMP:17339"/>
        <dbReference type="Rhea" id="RHEA-COMP:17340"/>
        <dbReference type="ChEBI" id="CHEBI:33019"/>
        <dbReference type="ChEBI" id="CHEBI:61560"/>
        <dbReference type="ChEBI" id="CHEBI:173112"/>
        <dbReference type="EC" id="2.7.7.7"/>
    </reaction>
</comment>
<evidence type="ECO:0000256" key="2">
    <source>
        <dbReference type="ARBA" id="ARBA00017703"/>
    </source>
</evidence>
<keyword evidence="12" id="KW-1185">Reference proteome</keyword>
<dbReference type="InterPro" id="IPR005790">
    <property type="entry name" value="DNA_polIII_delta"/>
</dbReference>
<evidence type="ECO:0000313" key="11">
    <source>
        <dbReference type="EMBL" id="MFC3549976.1"/>
    </source>
</evidence>
<name>A0ABV7RMY9_9GAMM</name>
<feature type="domain" description="DNA polymerase III delta N-terminal" evidence="10">
    <location>
        <begin position="26"/>
        <end position="123"/>
    </location>
</feature>
<keyword evidence="4 11" id="KW-0548">Nucleotidyltransferase</keyword>
<evidence type="ECO:0000313" key="12">
    <source>
        <dbReference type="Proteomes" id="UP001595740"/>
    </source>
</evidence>
<evidence type="ECO:0000256" key="5">
    <source>
        <dbReference type="ARBA" id="ARBA00022705"/>
    </source>
</evidence>
<dbReference type="CDD" id="cd18138">
    <property type="entry name" value="HLD_clamp_pol_III_delta"/>
    <property type="match status" value="1"/>
</dbReference>
<dbReference type="NCBIfam" id="TIGR01128">
    <property type="entry name" value="holA"/>
    <property type="match status" value="1"/>
</dbReference>
<dbReference type="Gene3D" id="1.20.272.10">
    <property type="match status" value="1"/>
</dbReference>
<gene>
    <name evidence="11" type="primary">holA</name>
    <name evidence="11" type="ORF">ACFOLC_03000</name>
</gene>
<reference evidence="12" key="1">
    <citation type="journal article" date="2019" name="Int. J. Syst. Evol. Microbiol.">
        <title>The Global Catalogue of Microorganisms (GCM) 10K type strain sequencing project: providing services to taxonomists for standard genome sequencing and annotation.</title>
        <authorList>
            <consortium name="The Broad Institute Genomics Platform"/>
            <consortium name="The Broad Institute Genome Sequencing Center for Infectious Disease"/>
            <person name="Wu L."/>
            <person name="Ma J."/>
        </authorList>
    </citation>
    <scope>NUCLEOTIDE SEQUENCE [LARGE SCALE GENOMIC DNA]</scope>
    <source>
        <strain evidence="12">KCTC 42875</strain>
    </source>
</reference>
<dbReference type="PANTHER" id="PTHR34388:SF1">
    <property type="entry name" value="DNA POLYMERASE III SUBUNIT DELTA"/>
    <property type="match status" value="1"/>
</dbReference>
<dbReference type="GO" id="GO:0003887">
    <property type="term" value="F:DNA-directed DNA polymerase activity"/>
    <property type="evidence" value="ECO:0007669"/>
    <property type="project" value="UniProtKB-EC"/>
</dbReference>
<keyword evidence="6" id="KW-0239">DNA-directed DNA polymerase</keyword>
<dbReference type="InterPro" id="IPR010372">
    <property type="entry name" value="DNA_pol3_delta_N"/>
</dbReference>
<dbReference type="Proteomes" id="UP001595740">
    <property type="component" value="Unassembled WGS sequence"/>
</dbReference>
<evidence type="ECO:0000256" key="9">
    <source>
        <dbReference type="NCBIfam" id="TIGR01128"/>
    </source>
</evidence>
<evidence type="ECO:0000256" key="4">
    <source>
        <dbReference type="ARBA" id="ARBA00022695"/>
    </source>
</evidence>
<dbReference type="InterPro" id="IPR008921">
    <property type="entry name" value="DNA_pol3_clamp-load_cplx_C"/>
</dbReference>
<keyword evidence="3 11" id="KW-0808">Transferase</keyword>
<evidence type="ECO:0000259" key="10">
    <source>
        <dbReference type="Pfam" id="PF06144"/>
    </source>
</evidence>
<dbReference type="SUPFAM" id="SSF52540">
    <property type="entry name" value="P-loop containing nucleoside triphosphate hydrolases"/>
    <property type="match status" value="1"/>
</dbReference>
<evidence type="ECO:0000256" key="7">
    <source>
        <dbReference type="ARBA" id="ARBA00034754"/>
    </source>
</evidence>